<gene>
    <name evidence="1" type="ORF">GFK26_22545</name>
</gene>
<accession>A0A5Q0M9Y9</accession>
<dbReference type="RefSeq" id="WP_153283943.1">
    <property type="nucleotide sequence ID" value="NZ_CP045644.1"/>
</dbReference>
<dbReference type="Proteomes" id="UP000326780">
    <property type="component" value="Chromosome"/>
</dbReference>
<name>A0A5Q0M9Y9_VARPD</name>
<protein>
    <submittedName>
        <fullName evidence="1">Uncharacterized protein</fullName>
    </submittedName>
</protein>
<organism evidence="1 2">
    <name type="scientific">Variovorax paradoxus</name>
    <dbReference type="NCBI Taxonomy" id="34073"/>
    <lineage>
        <taxon>Bacteria</taxon>
        <taxon>Pseudomonadati</taxon>
        <taxon>Pseudomonadota</taxon>
        <taxon>Betaproteobacteria</taxon>
        <taxon>Burkholderiales</taxon>
        <taxon>Comamonadaceae</taxon>
        <taxon>Variovorax</taxon>
    </lineage>
</organism>
<dbReference type="EMBL" id="CP045644">
    <property type="protein sequence ID" value="QFZ85345.1"/>
    <property type="molecule type" value="Genomic_DNA"/>
</dbReference>
<evidence type="ECO:0000313" key="2">
    <source>
        <dbReference type="Proteomes" id="UP000326780"/>
    </source>
</evidence>
<reference evidence="1 2" key="1">
    <citation type="submission" date="2019-10" db="EMBL/GenBank/DDBJ databases">
        <title>Complete genome sequence of Variovorax paradoxus 5C-2.</title>
        <authorList>
            <person name="Gogoleva N.E."/>
            <person name="Balkin A.S."/>
        </authorList>
    </citation>
    <scope>NUCLEOTIDE SEQUENCE [LARGE SCALE GENOMIC DNA]</scope>
    <source>
        <strain evidence="1 2">5C-2</strain>
    </source>
</reference>
<proteinExistence type="predicted"/>
<sequence>MLNYFSRCSCGLRHLVRIERRPWMRLFSSQRFYQCGACGKKQLASERAVNDAVWKYRSQNP</sequence>
<dbReference type="AlphaFoldDB" id="A0A5Q0M9Y9"/>
<evidence type="ECO:0000313" key="1">
    <source>
        <dbReference type="EMBL" id="QFZ85345.1"/>
    </source>
</evidence>